<feature type="compositionally biased region" description="Polar residues" evidence="1">
    <location>
        <begin position="284"/>
        <end position="297"/>
    </location>
</feature>
<evidence type="ECO:0000313" key="2">
    <source>
        <dbReference type="EMBL" id="EXF79572.1"/>
    </source>
</evidence>
<dbReference type="HOGENOM" id="CLU_384016_0_0_1"/>
<dbReference type="EMBL" id="JARH01000547">
    <property type="protein sequence ID" value="EXF79572.1"/>
    <property type="molecule type" value="Genomic_DNA"/>
</dbReference>
<comment type="caution">
    <text evidence="2">The sequence shown here is derived from an EMBL/GenBank/DDBJ whole genome shotgun (WGS) entry which is preliminary data.</text>
</comment>
<dbReference type="STRING" id="1445577.A0A010QI03"/>
<sequence length="670" mass="74937">MEAVSAAASVAGLLSVAGHVLNGLVKLNAFIQDMKEADGRAQRLTTEARLLTKTLTDFKSLLNTLDEKTLAESRLFWEQYFNTFSSRLEDCVRDLDAWTDTYQPDGPSSKRRKIMDGLSNKRGREISGMESKLARHRSQIVLDLNTMNAWISLGGLDKIDAVHEAVRRLTGTNLQMNQENIDRSNIVFKEATRERQHLTDTILSTTHAFKQQVVSDHHETQSQLSRLSDSVSSIAESLQQLANSAALKLPRRGSDCHPKGLWGHETEYISSEMDKNKKRRHSESTTSGDQPESQTSRFVGRTGWTCGGAIGIDDFFIECQEDQHFGQTQCVLCGRRFSSMESLVQSRHIADYHDFAGCDQGRHFLSKTNFVNHLRESHAADRIVSHRHPTHFEKIFFCNRFSIVDERIRSLYGKPRKLEIPTTPLILQSKLQHLISEFVDVKTMTPHGAYSLRALGQPLEALSQLVFSATSSPKLAATLYQAANLAEELSITCNRTFGKRWIPTPSILLQRISTVQGNDSVNLDLKDTGQGMTCPSWCPDTSTEWEVLAPGLKISSLMATLRAGTSRREKIDLWMLDILHKSEYLLVVLRCSAFFGSSSSFSSTNDGIAQTERDGATCSLVWGSMWTHDLLEAFESKEGAMEEDDHPIQSDGAVYSPGNTAWPRSDGDID</sequence>
<feature type="region of interest" description="Disordered" evidence="1">
    <location>
        <begin position="638"/>
        <end position="670"/>
    </location>
</feature>
<name>A0A010QI03_9PEZI</name>
<dbReference type="KEGG" id="cfj:CFIO01_03689"/>
<organism evidence="2 3">
    <name type="scientific">Colletotrichum fioriniae PJ7</name>
    <dbReference type="NCBI Taxonomy" id="1445577"/>
    <lineage>
        <taxon>Eukaryota</taxon>
        <taxon>Fungi</taxon>
        <taxon>Dikarya</taxon>
        <taxon>Ascomycota</taxon>
        <taxon>Pezizomycotina</taxon>
        <taxon>Sordariomycetes</taxon>
        <taxon>Hypocreomycetidae</taxon>
        <taxon>Glomerellales</taxon>
        <taxon>Glomerellaceae</taxon>
        <taxon>Colletotrichum</taxon>
        <taxon>Colletotrichum acutatum species complex</taxon>
    </lineage>
</organism>
<evidence type="ECO:0000313" key="3">
    <source>
        <dbReference type="Proteomes" id="UP000020467"/>
    </source>
</evidence>
<dbReference type="eggNOG" id="ENOG502R74K">
    <property type="taxonomic scope" value="Eukaryota"/>
</dbReference>
<proteinExistence type="predicted"/>
<dbReference type="OrthoDB" id="5344057at2759"/>
<dbReference type="AlphaFoldDB" id="A0A010QI03"/>
<evidence type="ECO:0000256" key="1">
    <source>
        <dbReference type="SAM" id="MobiDB-lite"/>
    </source>
</evidence>
<accession>A0A010QI03</accession>
<protein>
    <submittedName>
        <fullName evidence="2">Uncharacterized protein</fullName>
    </submittedName>
</protein>
<reference evidence="2 3" key="1">
    <citation type="submission" date="2014-02" db="EMBL/GenBank/DDBJ databases">
        <title>The genome sequence of Colletotrichum fioriniae PJ7.</title>
        <authorList>
            <person name="Baroncelli R."/>
            <person name="Thon M.R."/>
        </authorList>
    </citation>
    <scope>NUCLEOTIDE SEQUENCE [LARGE SCALE GENOMIC DNA]</scope>
    <source>
        <strain evidence="2 3">PJ7</strain>
    </source>
</reference>
<dbReference type="Proteomes" id="UP000020467">
    <property type="component" value="Unassembled WGS sequence"/>
</dbReference>
<keyword evidence="3" id="KW-1185">Reference proteome</keyword>
<gene>
    <name evidence="2" type="ORF">CFIO01_03689</name>
</gene>
<feature type="region of interest" description="Disordered" evidence="1">
    <location>
        <begin position="267"/>
        <end position="299"/>
    </location>
</feature>